<protein>
    <submittedName>
        <fullName evidence="1">Uncharacterized protein</fullName>
    </submittedName>
</protein>
<reference evidence="1 2" key="1">
    <citation type="journal article" date="2021" name="Elife">
        <title>Chloroplast acquisition without the gene transfer in kleptoplastic sea slugs, Plakobranchus ocellatus.</title>
        <authorList>
            <person name="Maeda T."/>
            <person name="Takahashi S."/>
            <person name="Yoshida T."/>
            <person name="Shimamura S."/>
            <person name="Takaki Y."/>
            <person name="Nagai Y."/>
            <person name="Toyoda A."/>
            <person name="Suzuki Y."/>
            <person name="Arimoto A."/>
            <person name="Ishii H."/>
            <person name="Satoh N."/>
            <person name="Nishiyama T."/>
            <person name="Hasebe M."/>
            <person name="Maruyama T."/>
            <person name="Minagawa J."/>
            <person name="Obokata J."/>
            <person name="Shigenobu S."/>
        </authorList>
    </citation>
    <scope>NUCLEOTIDE SEQUENCE [LARGE SCALE GENOMIC DNA]</scope>
</reference>
<keyword evidence="2" id="KW-1185">Reference proteome</keyword>
<sequence>MLSLRCWVSSLSTIKRSQALDALSGQGVRGEARIRDRMVLADLKASSLISVPLLLLKKARQLYDVFCTRTMKENYPVASQFSKRSATQLEQPGFIKS</sequence>
<name>A0AAV4DTP1_9GAST</name>
<dbReference type="AlphaFoldDB" id="A0AAV4DTP1"/>
<organism evidence="1 2">
    <name type="scientific">Plakobranchus ocellatus</name>
    <dbReference type="NCBI Taxonomy" id="259542"/>
    <lineage>
        <taxon>Eukaryota</taxon>
        <taxon>Metazoa</taxon>
        <taxon>Spiralia</taxon>
        <taxon>Lophotrochozoa</taxon>
        <taxon>Mollusca</taxon>
        <taxon>Gastropoda</taxon>
        <taxon>Heterobranchia</taxon>
        <taxon>Euthyneura</taxon>
        <taxon>Panpulmonata</taxon>
        <taxon>Sacoglossa</taxon>
        <taxon>Placobranchoidea</taxon>
        <taxon>Plakobranchidae</taxon>
        <taxon>Plakobranchus</taxon>
    </lineage>
</organism>
<evidence type="ECO:0000313" key="2">
    <source>
        <dbReference type="Proteomes" id="UP000735302"/>
    </source>
</evidence>
<dbReference type="EMBL" id="BLXT01008325">
    <property type="protein sequence ID" value="GFO47468.1"/>
    <property type="molecule type" value="Genomic_DNA"/>
</dbReference>
<proteinExistence type="predicted"/>
<comment type="caution">
    <text evidence="1">The sequence shown here is derived from an EMBL/GenBank/DDBJ whole genome shotgun (WGS) entry which is preliminary data.</text>
</comment>
<gene>
    <name evidence="1" type="ORF">PoB_007397300</name>
</gene>
<accession>A0AAV4DTP1</accession>
<evidence type="ECO:0000313" key="1">
    <source>
        <dbReference type="EMBL" id="GFO47468.1"/>
    </source>
</evidence>
<dbReference type="Proteomes" id="UP000735302">
    <property type="component" value="Unassembled WGS sequence"/>
</dbReference>